<accession>A0ABT3DFL8</accession>
<dbReference type="SMART" id="SM00387">
    <property type="entry name" value="HATPase_c"/>
    <property type="match status" value="1"/>
</dbReference>
<dbReference type="PRINTS" id="PR00344">
    <property type="entry name" value="BCTRLSENSOR"/>
</dbReference>
<dbReference type="RefSeq" id="WP_264142416.1">
    <property type="nucleotide sequence ID" value="NZ_JAOYEY010000033.1"/>
</dbReference>
<keyword evidence="5" id="KW-0808">Transferase</keyword>
<keyword evidence="9" id="KW-0902">Two-component regulatory system</keyword>
<dbReference type="GO" id="GO:0016301">
    <property type="term" value="F:kinase activity"/>
    <property type="evidence" value="ECO:0007669"/>
    <property type="project" value="UniProtKB-KW"/>
</dbReference>
<dbReference type="Pfam" id="PF00512">
    <property type="entry name" value="HisKA"/>
    <property type="match status" value="1"/>
</dbReference>
<dbReference type="EMBL" id="JAOYEY010000033">
    <property type="protein sequence ID" value="MCV9885668.1"/>
    <property type="molecule type" value="Genomic_DNA"/>
</dbReference>
<dbReference type="Gene3D" id="3.30.565.10">
    <property type="entry name" value="Histidine kinase-like ATPase, C-terminal domain"/>
    <property type="match status" value="1"/>
</dbReference>
<evidence type="ECO:0000256" key="9">
    <source>
        <dbReference type="ARBA" id="ARBA00023012"/>
    </source>
</evidence>
<name>A0ABT3DFL8_9BACI</name>
<dbReference type="Proteomes" id="UP001526147">
    <property type="component" value="Unassembled WGS sequence"/>
</dbReference>
<dbReference type="Pfam" id="PF02518">
    <property type="entry name" value="HATPase_c"/>
    <property type="match status" value="1"/>
</dbReference>
<evidence type="ECO:0000313" key="13">
    <source>
        <dbReference type="Proteomes" id="UP001526147"/>
    </source>
</evidence>
<dbReference type="PANTHER" id="PTHR45453">
    <property type="entry name" value="PHOSPHATE REGULON SENSOR PROTEIN PHOR"/>
    <property type="match status" value="1"/>
</dbReference>
<dbReference type="InterPro" id="IPR003661">
    <property type="entry name" value="HisK_dim/P_dom"/>
</dbReference>
<dbReference type="InterPro" id="IPR036097">
    <property type="entry name" value="HisK_dim/P_sf"/>
</dbReference>
<keyword evidence="6" id="KW-0547">Nucleotide-binding</keyword>
<comment type="caution">
    <text evidence="12">The sequence shown here is derived from an EMBL/GenBank/DDBJ whole genome shotgun (WGS) entry which is preliminary data.</text>
</comment>
<dbReference type="InterPro" id="IPR004358">
    <property type="entry name" value="Sig_transdc_His_kin-like_C"/>
</dbReference>
<organism evidence="12 13">
    <name type="scientific">Metabacillus halosaccharovorans</name>
    <dbReference type="NCBI Taxonomy" id="930124"/>
    <lineage>
        <taxon>Bacteria</taxon>
        <taxon>Bacillati</taxon>
        <taxon>Bacillota</taxon>
        <taxon>Bacilli</taxon>
        <taxon>Bacillales</taxon>
        <taxon>Bacillaceae</taxon>
        <taxon>Metabacillus</taxon>
    </lineage>
</organism>
<dbReference type="InterPro" id="IPR003594">
    <property type="entry name" value="HATPase_dom"/>
</dbReference>
<keyword evidence="4" id="KW-0597">Phosphoprotein</keyword>
<keyword evidence="10" id="KW-0472">Membrane</keyword>
<comment type="catalytic activity">
    <reaction evidence="1">
        <text>ATP + protein L-histidine = ADP + protein N-phospho-L-histidine.</text>
        <dbReference type="EC" id="2.7.13.3"/>
    </reaction>
</comment>
<feature type="transmembrane region" description="Helical" evidence="10">
    <location>
        <begin position="12"/>
        <end position="34"/>
    </location>
</feature>
<evidence type="ECO:0000256" key="5">
    <source>
        <dbReference type="ARBA" id="ARBA00022679"/>
    </source>
</evidence>
<protein>
    <recommendedName>
        <fullName evidence="3">histidine kinase</fullName>
        <ecNumber evidence="3">2.7.13.3</ecNumber>
    </recommendedName>
</protein>
<dbReference type="EC" id="2.7.13.3" evidence="3"/>
<sequence>MFKQKIFRKEQLKFMVLNLIAFTVIFTIFGFIIYGQVQTTLFTKTDEEINEFKSMILENQTLGMNSLKHENKLDRELPPDERKRFFPNPRIMMVNWNENGEIINQDQIGTSLYENYLQDYELDTQNLDVITNITLNDLYDFRYIVFKDTNENDDVEYVQLFINTDAEQTIIHNFGNLIILCSSVFVILSISASFFLSKRMMKPIIQSWNKQTEFVENASHELRTPLTIIQNKLELLLTEPQEKIMNKFENIALSLSETRRLSKLTSDLLTLARADSAETQLVKQVIDVDSFVNNVCTPYIDIAESQDKHLWLKLNSKINIEADEQRLHQLLVILLDNALKYTAEQDSIGVKTYVEDNKIVLEVTDTGIGIKKQNMKYIFDRFYREDRARSRDTGGTGLGLSIAHWIVTKHNGTITVNQNQHKGTMFKVRLPKKEITKP</sequence>
<keyword evidence="10" id="KW-1133">Transmembrane helix</keyword>
<evidence type="ECO:0000313" key="12">
    <source>
        <dbReference type="EMBL" id="MCV9885668.1"/>
    </source>
</evidence>
<comment type="subcellular location">
    <subcellularLocation>
        <location evidence="2">Membrane</location>
    </subcellularLocation>
</comment>
<evidence type="ECO:0000256" key="3">
    <source>
        <dbReference type="ARBA" id="ARBA00012438"/>
    </source>
</evidence>
<evidence type="ECO:0000256" key="10">
    <source>
        <dbReference type="SAM" id="Phobius"/>
    </source>
</evidence>
<dbReference type="SUPFAM" id="SSF55874">
    <property type="entry name" value="ATPase domain of HSP90 chaperone/DNA topoisomerase II/histidine kinase"/>
    <property type="match status" value="1"/>
</dbReference>
<keyword evidence="8" id="KW-0067">ATP-binding</keyword>
<evidence type="ECO:0000256" key="6">
    <source>
        <dbReference type="ARBA" id="ARBA00022741"/>
    </source>
</evidence>
<feature type="transmembrane region" description="Helical" evidence="10">
    <location>
        <begin position="174"/>
        <end position="196"/>
    </location>
</feature>
<dbReference type="InterPro" id="IPR050351">
    <property type="entry name" value="BphY/WalK/GraS-like"/>
</dbReference>
<evidence type="ECO:0000256" key="2">
    <source>
        <dbReference type="ARBA" id="ARBA00004370"/>
    </source>
</evidence>
<keyword evidence="13" id="KW-1185">Reference proteome</keyword>
<dbReference type="PANTHER" id="PTHR45453:SF1">
    <property type="entry name" value="PHOSPHATE REGULON SENSOR PROTEIN PHOR"/>
    <property type="match status" value="1"/>
</dbReference>
<feature type="domain" description="Histidine kinase" evidence="11">
    <location>
        <begin position="217"/>
        <end position="434"/>
    </location>
</feature>
<dbReference type="Gene3D" id="1.10.287.130">
    <property type="match status" value="1"/>
</dbReference>
<keyword evidence="7 12" id="KW-0418">Kinase</keyword>
<proteinExistence type="predicted"/>
<evidence type="ECO:0000256" key="7">
    <source>
        <dbReference type="ARBA" id="ARBA00022777"/>
    </source>
</evidence>
<keyword evidence="10" id="KW-0812">Transmembrane</keyword>
<evidence type="ECO:0000259" key="11">
    <source>
        <dbReference type="PROSITE" id="PS50109"/>
    </source>
</evidence>
<dbReference type="PROSITE" id="PS50109">
    <property type="entry name" value="HIS_KIN"/>
    <property type="match status" value="1"/>
</dbReference>
<evidence type="ECO:0000256" key="8">
    <source>
        <dbReference type="ARBA" id="ARBA00022840"/>
    </source>
</evidence>
<dbReference type="CDD" id="cd00082">
    <property type="entry name" value="HisKA"/>
    <property type="match status" value="1"/>
</dbReference>
<dbReference type="SUPFAM" id="SSF47384">
    <property type="entry name" value="Homodimeric domain of signal transducing histidine kinase"/>
    <property type="match status" value="1"/>
</dbReference>
<reference evidence="12 13" key="1">
    <citation type="submission" date="2022-10" db="EMBL/GenBank/DDBJ databases">
        <title>Draft genome assembly of moderately radiation resistant bacterium Metabacillus halosaccharovorans.</title>
        <authorList>
            <person name="Pal S."/>
            <person name="Gopinathan A."/>
        </authorList>
    </citation>
    <scope>NUCLEOTIDE SEQUENCE [LARGE SCALE GENOMIC DNA]</scope>
    <source>
        <strain evidence="12 13">VITHBRA001</strain>
    </source>
</reference>
<dbReference type="SMART" id="SM00388">
    <property type="entry name" value="HisKA"/>
    <property type="match status" value="1"/>
</dbReference>
<gene>
    <name evidence="12" type="ORF">OIH86_08380</name>
</gene>
<evidence type="ECO:0000256" key="4">
    <source>
        <dbReference type="ARBA" id="ARBA00022553"/>
    </source>
</evidence>
<dbReference type="InterPro" id="IPR005467">
    <property type="entry name" value="His_kinase_dom"/>
</dbReference>
<evidence type="ECO:0000256" key="1">
    <source>
        <dbReference type="ARBA" id="ARBA00000085"/>
    </source>
</evidence>
<dbReference type="InterPro" id="IPR036890">
    <property type="entry name" value="HATPase_C_sf"/>
</dbReference>